<evidence type="ECO:0000313" key="3">
    <source>
        <dbReference type="EMBL" id="KIC96003.1"/>
    </source>
</evidence>
<dbReference type="Gene3D" id="2.60.120.560">
    <property type="entry name" value="Exo-inulinase, domain 1"/>
    <property type="match status" value="1"/>
</dbReference>
<dbReference type="Pfam" id="PF06439">
    <property type="entry name" value="3keto-disac_hyd"/>
    <property type="match status" value="1"/>
</dbReference>
<organism evidence="3 4">
    <name type="scientific">Flavihumibacter solisilvae</name>
    <dbReference type="NCBI Taxonomy" id="1349421"/>
    <lineage>
        <taxon>Bacteria</taxon>
        <taxon>Pseudomonadati</taxon>
        <taxon>Bacteroidota</taxon>
        <taxon>Chitinophagia</taxon>
        <taxon>Chitinophagales</taxon>
        <taxon>Chitinophagaceae</taxon>
        <taxon>Flavihumibacter</taxon>
    </lineage>
</organism>
<name>A0A0C1LKZ7_9BACT</name>
<feature type="chain" id="PRO_5002149046" evidence="1">
    <location>
        <begin position="24"/>
        <end position="312"/>
    </location>
</feature>
<dbReference type="AlphaFoldDB" id="A0A0C1LKZ7"/>
<dbReference type="GO" id="GO:0016787">
    <property type="term" value="F:hydrolase activity"/>
    <property type="evidence" value="ECO:0007669"/>
    <property type="project" value="UniProtKB-KW"/>
</dbReference>
<feature type="domain" description="3-keto-alpha-glucoside-1,2-lyase/3-keto-2-hydroxy-glucal hydratase" evidence="2">
    <location>
        <begin position="144"/>
        <end position="308"/>
    </location>
</feature>
<keyword evidence="4" id="KW-1185">Reference proteome</keyword>
<dbReference type="InterPro" id="IPR010496">
    <property type="entry name" value="AL/BT2_dom"/>
</dbReference>
<gene>
    <name evidence="3" type="ORF">OI18_02085</name>
</gene>
<evidence type="ECO:0000313" key="4">
    <source>
        <dbReference type="Proteomes" id="UP000031408"/>
    </source>
</evidence>
<reference evidence="3 4" key="1">
    <citation type="submission" date="2014-11" db="EMBL/GenBank/DDBJ databases">
        <title>Genome sequence of Flavihumibacter solisilvae 3-3.</title>
        <authorList>
            <person name="Zhou G."/>
            <person name="Li M."/>
            <person name="Wang G."/>
        </authorList>
    </citation>
    <scope>NUCLEOTIDE SEQUENCE [LARGE SCALE GENOMIC DNA]</scope>
    <source>
        <strain evidence="3 4">3-3</strain>
    </source>
</reference>
<dbReference type="OrthoDB" id="190957at2"/>
<comment type="caution">
    <text evidence="3">The sequence shown here is derived from an EMBL/GenBank/DDBJ whole genome shotgun (WGS) entry which is preliminary data.</text>
</comment>
<dbReference type="EMBL" id="JSVC01000002">
    <property type="protein sequence ID" value="KIC96003.1"/>
    <property type="molecule type" value="Genomic_DNA"/>
</dbReference>
<accession>A0A0C1LKZ7</accession>
<keyword evidence="1" id="KW-0732">Signal</keyword>
<feature type="signal peptide" evidence="1">
    <location>
        <begin position="1"/>
        <end position="23"/>
    </location>
</feature>
<protein>
    <submittedName>
        <fullName evidence="3">Large multifunctional protein-glycosyl hydrolase</fullName>
    </submittedName>
</protein>
<dbReference type="STRING" id="1349421.OI18_02085"/>
<sequence>MKIIVSLCTFFLTCCLVSGTATASPRFAAPIEGRWDLTVNMDGKVLPSWLEVVHSGNKWLVGHFVGTGGSARPISKINFSNNKLSFTIPPQWEEEDNDMVFEATYQGDSLVGTMIHANGKTYNWSGTRAPLLKRASAPVWDKPVKLLNQSNMDGWKALGKNQWVVENGVLKSPQSGANLVTERKFNDFKLHIEFRCPKGSNSGVYLRGRYEVQIEDSKGKEPQKDLMGAVYGFLLPTEMAAKNADEWQSYDITLVGRIVSVVANGKQIICNQVIPGITGGALDSREGEPGPLMLQGDHGPIEYRNIVITPAK</sequence>
<evidence type="ECO:0000256" key="1">
    <source>
        <dbReference type="SAM" id="SignalP"/>
    </source>
</evidence>
<evidence type="ECO:0000259" key="2">
    <source>
        <dbReference type="Pfam" id="PF06439"/>
    </source>
</evidence>
<proteinExistence type="predicted"/>
<keyword evidence="3" id="KW-0378">Hydrolase</keyword>
<dbReference type="Proteomes" id="UP000031408">
    <property type="component" value="Unassembled WGS sequence"/>
</dbReference>
<dbReference type="RefSeq" id="WP_039136736.1">
    <property type="nucleotide sequence ID" value="NZ_JSVC01000002.1"/>
</dbReference>